<dbReference type="AlphaFoldDB" id="D3B242"/>
<keyword evidence="3" id="KW-1185">Reference proteome</keyword>
<sequence length="338" mass="38965">MGHKLSKYSSNSRKRLSYHWRRSLNQNSNRSGFSTDDSVSSNSSIHSNITEIIDDKQIVDANSVCDTSLTVTNQKNLIIFRNLELINALNFDLYEDDNNNNIDNINNNNHSSCSGGSENSNNQIIQLENNNYNNEIFENNSIPIDNNFNNSPGVGISSSSSFRSSYISSSINNMDSVKLEIGKIQTISMELLLNIMSYLTVKEILTLQSVSKFWYMLIKDDMLWKYLMKRDIHNKWNYQLRALMSKYETQSNVNWKKIYCDQWRTRLCGKCSKTYRQCHNQNLMCKVHTGIRDIVENRGVPSGVYWLCCLAKPKNAEGCTSSSHHEDREIPNLSYYNC</sequence>
<dbReference type="SUPFAM" id="SSF81383">
    <property type="entry name" value="F-box domain"/>
    <property type="match status" value="1"/>
</dbReference>
<dbReference type="PANTHER" id="PTHR16008:SF4">
    <property type="entry name" value="F-BOX ONLY PROTEIN 4"/>
    <property type="match status" value="1"/>
</dbReference>
<evidence type="ECO:0000313" key="3">
    <source>
        <dbReference type="Proteomes" id="UP000001396"/>
    </source>
</evidence>
<organism evidence="2 3">
    <name type="scientific">Heterostelium pallidum (strain ATCC 26659 / Pp 5 / PN500)</name>
    <name type="common">Cellular slime mold</name>
    <name type="synonym">Polysphondylium pallidum</name>
    <dbReference type="NCBI Taxonomy" id="670386"/>
    <lineage>
        <taxon>Eukaryota</taxon>
        <taxon>Amoebozoa</taxon>
        <taxon>Evosea</taxon>
        <taxon>Eumycetozoa</taxon>
        <taxon>Dictyostelia</taxon>
        <taxon>Acytosteliales</taxon>
        <taxon>Acytosteliaceae</taxon>
        <taxon>Heterostelium</taxon>
    </lineage>
</organism>
<dbReference type="PANTHER" id="PTHR16008">
    <property type="entry name" value="F-BOX ONLY PROTEIN 4"/>
    <property type="match status" value="1"/>
</dbReference>
<dbReference type="SMART" id="SM00256">
    <property type="entry name" value="FBOX"/>
    <property type="match status" value="1"/>
</dbReference>
<dbReference type="Gene3D" id="1.20.1280.50">
    <property type="match status" value="1"/>
</dbReference>
<gene>
    <name evidence="2" type="ORF">PPL_02449</name>
</gene>
<feature type="domain" description="F-box" evidence="1">
    <location>
        <begin position="181"/>
        <end position="227"/>
    </location>
</feature>
<reference evidence="2 3" key="1">
    <citation type="journal article" date="2011" name="Genome Res.">
        <title>Phylogeny-wide analysis of social amoeba genomes highlights ancient origins for complex intercellular communication.</title>
        <authorList>
            <person name="Heidel A.J."/>
            <person name="Lawal H.M."/>
            <person name="Felder M."/>
            <person name="Schilde C."/>
            <person name="Helps N.R."/>
            <person name="Tunggal B."/>
            <person name="Rivero F."/>
            <person name="John U."/>
            <person name="Schleicher M."/>
            <person name="Eichinger L."/>
            <person name="Platzer M."/>
            <person name="Noegel A.A."/>
            <person name="Schaap P."/>
            <person name="Gloeckner G."/>
        </authorList>
    </citation>
    <scope>NUCLEOTIDE SEQUENCE [LARGE SCALE GENOMIC DNA]</scope>
    <source>
        <strain evidence="3">ATCC 26659 / Pp 5 / PN500</strain>
    </source>
</reference>
<proteinExistence type="predicted"/>
<dbReference type="InterPro" id="IPR001810">
    <property type="entry name" value="F-box_dom"/>
</dbReference>
<accession>D3B242</accession>
<dbReference type="Proteomes" id="UP000001396">
    <property type="component" value="Unassembled WGS sequence"/>
</dbReference>
<evidence type="ECO:0000259" key="1">
    <source>
        <dbReference type="PROSITE" id="PS50181"/>
    </source>
</evidence>
<dbReference type="GO" id="GO:0000209">
    <property type="term" value="P:protein polyubiquitination"/>
    <property type="evidence" value="ECO:0007669"/>
    <property type="project" value="TreeGrafter"/>
</dbReference>
<dbReference type="RefSeq" id="XP_020436531.1">
    <property type="nucleotide sequence ID" value="XM_020573436.1"/>
</dbReference>
<dbReference type="EMBL" id="ADBJ01000009">
    <property type="protein sequence ID" value="EFA84417.1"/>
    <property type="molecule type" value="Genomic_DNA"/>
</dbReference>
<protein>
    <submittedName>
        <fullName evidence="2">Cyclin-like F-box containing protein</fullName>
    </submittedName>
</protein>
<dbReference type="InterPro" id="IPR036047">
    <property type="entry name" value="F-box-like_dom_sf"/>
</dbReference>
<dbReference type="InParanoid" id="D3B242"/>
<dbReference type="GO" id="GO:0019005">
    <property type="term" value="C:SCF ubiquitin ligase complex"/>
    <property type="evidence" value="ECO:0007669"/>
    <property type="project" value="TreeGrafter"/>
</dbReference>
<comment type="caution">
    <text evidence="2">The sequence shown here is derived from an EMBL/GenBank/DDBJ whole genome shotgun (WGS) entry which is preliminary data.</text>
</comment>
<name>D3B242_HETP5</name>
<dbReference type="PROSITE" id="PS50181">
    <property type="entry name" value="FBOX"/>
    <property type="match status" value="1"/>
</dbReference>
<dbReference type="Pfam" id="PF12937">
    <property type="entry name" value="F-box-like"/>
    <property type="match status" value="1"/>
</dbReference>
<dbReference type="GeneID" id="31357974"/>
<dbReference type="OMA" id="WICCLSK"/>
<dbReference type="GO" id="GO:0031146">
    <property type="term" value="P:SCF-dependent proteasomal ubiquitin-dependent protein catabolic process"/>
    <property type="evidence" value="ECO:0007669"/>
    <property type="project" value="InterPro"/>
</dbReference>
<evidence type="ECO:0000313" key="2">
    <source>
        <dbReference type="EMBL" id="EFA84417.1"/>
    </source>
</evidence>
<dbReference type="InterPro" id="IPR039588">
    <property type="entry name" value="FBXO4"/>
</dbReference>